<dbReference type="GeneID" id="71928850"/>
<evidence type="ECO:0000313" key="2">
    <source>
        <dbReference type="Proteomes" id="UP000831768"/>
    </source>
</evidence>
<reference evidence="1" key="1">
    <citation type="submission" date="2022-04" db="EMBL/GenBank/DDBJ databases">
        <title>Halocatena sp. nov., isolated from a salt lake.</title>
        <authorList>
            <person name="Cui H.-L."/>
        </authorList>
    </citation>
    <scope>NUCLEOTIDE SEQUENCE</scope>
    <source>
        <strain evidence="1">AD-1</strain>
    </source>
</reference>
<dbReference type="Proteomes" id="UP000831768">
    <property type="component" value="Chromosome"/>
</dbReference>
<gene>
    <name evidence="1" type="ORF">MW046_12345</name>
</gene>
<dbReference type="KEGG" id="haad:MW046_12345"/>
<proteinExistence type="predicted"/>
<organism evidence="1 2">
    <name type="scientific">Halocatena salina</name>
    <dbReference type="NCBI Taxonomy" id="2934340"/>
    <lineage>
        <taxon>Archaea</taxon>
        <taxon>Methanobacteriati</taxon>
        <taxon>Methanobacteriota</taxon>
        <taxon>Stenosarchaea group</taxon>
        <taxon>Halobacteria</taxon>
        <taxon>Halobacteriales</taxon>
        <taxon>Natronomonadaceae</taxon>
        <taxon>Halocatena</taxon>
    </lineage>
</organism>
<dbReference type="RefSeq" id="WP_247993405.1">
    <property type="nucleotide sequence ID" value="NZ_CP096019.1"/>
</dbReference>
<keyword evidence="2" id="KW-1185">Reference proteome</keyword>
<dbReference type="EMBL" id="CP096019">
    <property type="protein sequence ID" value="UPM42734.1"/>
    <property type="molecule type" value="Genomic_DNA"/>
</dbReference>
<accession>A0A8U0A0Y6</accession>
<dbReference type="AlphaFoldDB" id="A0A8U0A0Y6"/>
<sequence>MPETPSPEMVEESDNYYHVRYNDPDQFDTIRTPDWAANAAESVSQGSEVRTGQTADSDDWLVESVLIPTEGVDEDGAKEQAQQIVEKLES</sequence>
<protein>
    <submittedName>
        <fullName evidence="1">Uncharacterized protein</fullName>
    </submittedName>
</protein>
<evidence type="ECO:0000313" key="1">
    <source>
        <dbReference type="EMBL" id="UPM42734.1"/>
    </source>
</evidence>
<name>A0A8U0A0Y6_9EURY</name>